<evidence type="ECO:0000256" key="1">
    <source>
        <dbReference type="ARBA" id="ARBA00001970"/>
    </source>
</evidence>
<feature type="domain" description="Heme haloperoxidase family profile" evidence="9">
    <location>
        <begin position="20"/>
        <end position="227"/>
    </location>
</feature>
<proteinExistence type="inferred from homology"/>
<keyword evidence="5" id="KW-0560">Oxidoreductase</keyword>
<dbReference type="GO" id="GO:0046872">
    <property type="term" value="F:metal ion binding"/>
    <property type="evidence" value="ECO:0007669"/>
    <property type="project" value="UniProtKB-KW"/>
</dbReference>
<keyword evidence="8" id="KW-0732">Signal</keyword>
<comment type="cofactor">
    <cofactor evidence="1">
        <name>heme b</name>
        <dbReference type="ChEBI" id="CHEBI:60344"/>
    </cofactor>
</comment>
<evidence type="ECO:0000313" key="11">
    <source>
        <dbReference type="Proteomes" id="UP001295740"/>
    </source>
</evidence>
<evidence type="ECO:0000256" key="8">
    <source>
        <dbReference type="SAM" id="SignalP"/>
    </source>
</evidence>
<keyword evidence="6" id="KW-0408">Iron</keyword>
<organism evidence="10 11">
    <name type="scientific">Anthostomella pinea</name>
    <dbReference type="NCBI Taxonomy" id="933095"/>
    <lineage>
        <taxon>Eukaryota</taxon>
        <taxon>Fungi</taxon>
        <taxon>Dikarya</taxon>
        <taxon>Ascomycota</taxon>
        <taxon>Pezizomycotina</taxon>
        <taxon>Sordariomycetes</taxon>
        <taxon>Xylariomycetidae</taxon>
        <taxon>Xylariales</taxon>
        <taxon>Xylariaceae</taxon>
        <taxon>Anthostomella</taxon>
    </lineage>
</organism>
<dbReference type="PANTHER" id="PTHR33577:SF9">
    <property type="entry name" value="PEROXIDASE STCC"/>
    <property type="match status" value="1"/>
</dbReference>
<dbReference type="Pfam" id="PF01328">
    <property type="entry name" value="Peroxidase_2"/>
    <property type="match status" value="1"/>
</dbReference>
<evidence type="ECO:0000256" key="2">
    <source>
        <dbReference type="ARBA" id="ARBA00022559"/>
    </source>
</evidence>
<protein>
    <submittedName>
        <fullName evidence="10">Uu.00g075280.m01.CDS01</fullName>
    </submittedName>
</protein>
<dbReference type="SUPFAM" id="SSF47571">
    <property type="entry name" value="Cloroperoxidase"/>
    <property type="match status" value="1"/>
</dbReference>
<dbReference type="GO" id="GO:0004601">
    <property type="term" value="F:peroxidase activity"/>
    <property type="evidence" value="ECO:0007669"/>
    <property type="project" value="UniProtKB-KW"/>
</dbReference>
<dbReference type="Gene3D" id="1.10.489.10">
    <property type="entry name" value="Chloroperoxidase-like"/>
    <property type="match status" value="1"/>
</dbReference>
<evidence type="ECO:0000256" key="5">
    <source>
        <dbReference type="ARBA" id="ARBA00023002"/>
    </source>
</evidence>
<dbReference type="AlphaFoldDB" id="A0AAI8VVP4"/>
<evidence type="ECO:0000256" key="3">
    <source>
        <dbReference type="ARBA" id="ARBA00022617"/>
    </source>
</evidence>
<gene>
    <name evidence="10" type="ORF">KHLLAP_LOCUS12371</name>
</gene>
<dbReference type="InterPro" id="IPR036851">
    <property type="entry name" value="Chloroperoxidase-like_sf"/>
</dbReference>
<accession>A0AAI8VVP4</accession>
<keyword evidence="3" id="KW-0349">Heme</keyword>
<comment type="similarity">
    <text evidence="7">Belongs to the chloroperoxidase family.</text>
</comment>
<keyword evidence="4" id="KW-0479">Metal-binding</keyword>
<reference evidence="10" key="1">
    <citation type="submission" date="2023-10" db="EMBL/GenBank/DDBJ databases">
        <authorList>
            <person name="Hackl T."/>
        </authorList>
    </citation>
    <scope>NUCLEOTIDE SEQUENCE</scope>
</reference>
<keyword evidence="11" id="KW-1185">Reference proteome</keyword>
<dbReference type="InterPro" id="IPR000028">
    <property type="entry name" value="Chloroperoxidase"/>
</dbReference>
<evidence type="ECO:0000256" key="6">
    <source>
        <dbReference type="ARBA" id="ARBA00023004"/>
    </source>
</evidence>
<evidence type="ECO:0000256" key="4">
    <source>
        <dbReference type="ARBA" id="ARBA00022723"/>
    </source>
</evidence>
<evidence type="ECO:0000313" key="10">
    <source>
        <dbReference type="EMBL" id="CAJ2511903.1"/>
    </source>
</evidence>
<sequence length="257" mass="28070">MKLPSFFTTLAVSPALAAAYSGSWSPATAGDVRAPCPMLNTLANHGYLRHSGKDITLNETITTLQTVLNVDPVFSTFLFEKALTTNPYPNATTFSLEDLGNHNILEHDASLSRADWFFGSVLLFNETVFAETKSHLTADIISLEMAAKARLGRVETSNATNPTFSLSPLGMDFDFGETAAYIMVLGDGAAGTVRKDRVEYLFENERLPFELGWVRPNTTITLDGLIAVANRLFAAQGLTSEEAAKRVRSSRDMHFGH</sequence>
<evidence type="ECO:0000256" key="7">
    <source>
        <dbReference type="ARBA" id="ARBA00025795"/>
    </source>
</evidence>
<name>A0AAI8VVP4_9PEZI</name>
<feature type="chain" id="PRO_5042517571" evidence="8">
    <location>
        <begin position="20"/>
        <end position="257"/>
    </location>
</feature>
<comment type="caution">
    <text evidence="10">The sequence shown here is derived from an EMBL/GenBank/DDBJ whole genome shotgun (WGS) entry which is preliminary data.</text>
</comment>
<feature type="signal peptide" evidence="8">
    <location>
        <begin position="1"/>
        <end position="19"/>
    </location>
</feature>
<dbReference type="EMBL" id="CAUWAG010000018">
    <property type="protein sequence ID" value="CAJ2511903.1"/>
    <property type="molecule type" value="Genomic_DNA"/>
</dbReference>
<evidence type="ECO:0000259" key="9">
    <source>
        <dbReference type="PROSITE" id="PS51405"/>
    </source>
</evidence>
<dbReference type="PROSITE" id="PS51405">
    <property type="entry name" value="HEME_HALOPEROXIDASE"/>
    <property type="match status" value="1"/>
</dbReference>
<keyword evidence="2" id="KW-0575">Peroxidase</keyword>
<dbReference type="Proteomes" id="UP001295740">
    <property type="component" value="Unassembled WGS sequence"/>
</dbReference>
<dbReference type="PANTHER" id="PTHR33577">
    <property type="entry name" value="STERIGMATOCYSTIN BIOSYNTHESIS PEROXIDASE STCC-RELATED"/>
    <property type="match status" value="1"/>
</dbReference>